<accession>A0ABD5YLC9</accession>
<dbReference type="AlphaFoldDB" id="A0ABD5YLC9"/>
<sequence length="82" mass="9201">MKPSTSTQEYTTVQLPTESVAVLEERVRSTEFDSVSAYLTFLIDELAHQTDDSDDAPDSQQAKGMDDEAIEQRLRSLGYLDN</sequence>
<evidence type="ECO:0008006" key="3">
    <source>
        <dbReference type="Google" id="ProtNLM"/>
    </source>
</evidence>
<protein>
    <recommendedName>
        <fullName evidence="3">CopG family transcriptional regulator</fullName>
    </recommendedName>
</protein>
<dbReference type="EMBL" id="JBHTAX010000001">
    <property type="protein sequence ID" value="MFC7190149.1"/>
    <property type="molecule type" value="Genomic_DNA"/>
</dbReference>
<evidence type="ECO:0000313" key="2">
    <source>
        <dbReference type="Proteomes" id="UP001596417"/>
    </source>
</evidence>
<keyword evidence="2" id="KW-1185">Reference proteome</keyword>
<dbReference type="GeneID" id="76199729"/>
<evidence type="ECO:0000313" key="1">
    <source>
        <dbReference type="EMBL" id="MFC7190149.1"/>
    </source>
</evidence>
<gene>
    <name evidence="1" type="ORF">ACFQL7_09980</name>
</gene>
<reference evidence="1 2" key="1">
    <citation type="journal article" date="2019" name="Int. J. Syst. Evol. Microbiol.">
        <title>The Global Catalogue of Microorganisms (GCM) 10K type strain sequencing project: providing services to taxonomists for standard genome sequencing and annotation.</title>
        <authorList>
            <consortium name="The Broad Institute Genomics Platform"/>
            <consortium name="The Broad Institute Genome Sequencing Center for Infectious Disease"/>
            <person name="Wu L."/>
            <person name="Ma J."/>
        </authorList>
    </citation>
    <scope>NUCLEOTIDE SEQUENCE [LARGE SCALE GENOMIC DNA]</scope>
    <source>
        <strain evidence="1 2">RDMS1</strain>
    </source>
</reference>
<proteinExistence type="predicted"/>
<organism evidence="1 2">
    <name type="scientific">Halocatena marina</name>
    <dbReference type="NCBI Taxonomy" id="2934937"/>
    <lineage>
        <taxon>Archaea</taxon>
        <taxon>Methanobacteriati</taxon>
        <taxon>Methanobacteriota</taxon>
        <taxon>Stenosarchaea group</taxon>
        <taxon>Halobacteria</taxon>
        <taxon>Halobacteriales</taxon>
        <taxon>Natronomonadaceae</taxon>
        <taxon>Halocatena</taxon>
    </lineage>
</organism>
<name>A0ABD5YLC9_9EURY</name>
<dbReference type="Proteomes" id="UP001596417">
    <property type="component" value="Unassembled WGS sequence"/>
</dbReference>
<dbReference type="RefSeq" id="WP_264554561.1">
    <property type="nucleotide sequence ID" value="NZ_CP109979.1"/>
</dbReference>
<comment type="caution">
    <text evidence="1">The sequence shown here is derived from an EMBL/GenBank/DDBJ whole genome shotgun (WGS) entry which is preliminary data.</text>
</comment>